<proteinExistence type="predicted"/>
<organism evidence="3 4">
    <name type="scientific">Cotesia congregata</name>
    <name type="common">Parasitoid wasp</name>
    <name type="synonym">Apanteles congregatus</name>
    <dbReference type="NCBI Taxonomy" id="51543"/>
    <lineage>
        <taxon>Eukaryota</taxon>
        <taxon>Metazoa</taxon>
        <taxon>Ecdysozoa</taxon>
        <taxon>Arthropoda</taxon>
        <taxon>Hexapoda</taxon>
        <taxon>Insecta</taxon>
        <taxon>Pterygota</taxon>
        <taxon>Neoptera</taxon>
        <taxon>Endopterygota</taxon>
        <taxon>Hymenoptera</taxon>
        <taxon>Apocrita</taxon>
        <taxon>Ichneumonoidea</taxon>
        <taxon>Braconidae</taxon>
        <taxon>Microgastrinae</taxon>
        <taxon>Cotesia</taxon>
    </lineage>
</organism>
<dbReference type="AlphaFoldDB" id="A0A8J2MGH4"/>
<dbReference type="OrthoDB" id="8192989at2759"/>
<reference evidence="3" key="1">
    <citation type="submission" date="2021-04" db="EMBL/GenBank/DDBJ databases">
        <authorList>
            <person name="Chebbi M.A.C M."/>
        </authorList>
    </citation>
    <scope>NUCLEOTIDE SEQUENCE</scope>
</reference>
<comment type="caution">
    <text evidence="3">The sequence shown here is derived from an EMBL/GenBank/DDBJ whole genome shotgun (WGS) entry which is preliminary data.</text>
</comment>
<feature type="signal peptide" evidence="2">
    <location>
        <begin position="1"/>
        <end position="26"/>
    </location>
</feature>
<protein>
    <submittedName>
        <fullName evidence="3">Uncharacterized protein</fullName>
    </submittedName>
</protein>
<feature type="region of interest" description="Disordered" evidence="1">
    <location>
        <begin position="45"/>
        <end position="71"/>
    </location>
</feature>
<keyword evidence="2" id="KW-0732">Signal</keyword>
<evidence type="ECO:0000256" key="1">
    <source>
        <dbReference type="SAM" id="MobiDB-lite"/>
    </source>
</evidence>
<evidence type="ECO:0000313" key="3">
    <source>
        <dbReference type="EMBL" id="CAG5090175.1"/>
    </source>
</evidence>
<dbReference type="Proteomes" id="UP000786811">
    <property type="component" value="Unassembled WGS sequence"/>
</dbReference>
<keyword evidence="4" id="KW-1185">Reference proteome</keyword>
<name>A0A8J2MGH4_COTCN</name>
<accession>A0A8J2MGH4</accession>
<evidence type="ECO:0000313" key="4">
    <source>
        <dbReference type="Proteomes" id="UP000786811"/>
    </source>
</evidence>
<feature type="compositionally biased region" description="Basic and acidic residues" evidence="1">
    <location>
        <begin position="124"/>
        <end position="143"/>
    </location>
</feature>
<feature type="compositionally biased region" description="Low complexity" evidence="1">
    <location>
        <begin position="53"/>
        <end position="64"/>
    </location>
</feature>
<feature type="chain" id="PRO_5035194086" evidence="2">
    <location>
        <begin position="27"/>
        <end position="168"/>
    </location>
</feature>
<sequence length="168" mass="18438">MVFVINMRVFKTIFTLLIAVTSLVQAGPASFLRLEHRTDDDSLSLPMDNLEFSSTNSSSTTSPTQDTYDQRQNGTENYQIHVDGFVIVVAPVEALLLADAVSGGGNNDFFAGLTGAAIKPPQSKPEESKPTQKPVEEKPDTLIKKSVPRPHVRLVSFLTPFLRKIAQH</sequence>
<evidence type="ECO:0000256" key="2">
    <source>
        <dbReference type="SAM" id="SignalP"/>
    </source>
</evidence>
<gene>
    <name evidence="3" type="ORF">HICCMSTLAB_LOCUS5517</name>
</gene>
<feature type="region of interest" description="Disordered" evidence="1">
    <location>
        <begin position="116"/>
        <end position="146"/>
    </location>
</feature>
<dbReference type="EMBL" id="CAJNRD030001119">
    <property type="protein sequence ID" value="CAG5090175.1"/>
    <property type="molecule type" value="Genomic_DNA"/>
</dbReference>